<keyword evidence="1" id="KW-0812">Transmembrane</keyword>
<dbReference type="KEGG" id="ckr:CKR_0527"/>
<evidence type="ECO:0000256" key="1">
    <source>
        <dbReference type="SAM" id="Phobius"/>
    </source>
</evidence>
<feature type="transmembrane region" description="Helical" evidence="1">
    <location>
        <begin position="73"/>
        <end position="93"/>
    </location>
</feature>
<feature type="transmembrane region" description="Helical" evidence="1">
    <location>
        <begin position="390"/>
        <end position="412"/>
    </location>
</feature>
<feature type="transmembrane region" description="Helical" evidence="1">
    <location>
        <begin position="354"/>
        <end position="378"/>
    </location>
</feature>
<evidence type="ECO:0008006" key="4">
    <source>
        <dbReference type="Google" id="ProtNLM"/>
    </source>
</evidence>
<organism evidence="2 3">
    <name type="scientific">Clostridium kluyveri (strain NBRC 12016)</name>
    <dbReference type="NCBI Taxonomy" id="583346"/>
    <lineage>
        <taxon>Bacteria</taxon>
        <taxon>Bacillati</taxon>
        <taxon>Bacillota</taxon>
        <taxon>Clostridia</taxon>
        <taxon>Eubacteriales</taxon>
        <taxon>Clostridiaceae</taxon>
        <taxon>Clostridium</taxon>
    </lineage>
</organism>
<dbReference type="HOGENOM" id="CLU_046665_1_0_9"/>
<dbReference type="AlphaFoldDB" id="B9DZA3"/>
<evidence type="ECO:0000313" key="2">
    <source>
        <dbReference type="EMBL" id="BAH05578.1"/>
    </source>
</evidence>
<accession>B9DZA3</accession>
<feature type="transmembrane region" description="Helical" evidence="1">
    <location>
        <begin position="12"/>
        <end position="30"/>
    </location>
</feature>
<proteinExistence type="predicted"/>
<feature type="transmembrane region" description="Helical" evidence="1">
    <location>
        <begin position="449"/>
        <end position="466"/>
    </location>
</feature>
<feature type="transmembrane region" description="Helical" evidence="1">
    <location>
        <begin position="37"/>
        <end position="61"/>
    </location>
</feature>
<keyword evidence="1" id="KW-1133">Transmembrane helix</keyword>
<evidence type="ECO:0000313" key="3">
    <source>
        <dbReference type="Proteomes" id="UP000007969"/>
    </source>
</evidence>
<feature type="transmembrane region" description="Helical" evidence="1">
    <location>
        <begin position="418"/>
        <end position="437"/>
    </location>
</feature>
<feature type="transmembrane region" description="Helical" evidence="1">
    <location>
        <begin position="105"/>
        <end position="127"/>
    </location>
</feature>
<sequence>MRRMDMNVVLTNLHYIYLIFILVIILAMILKRDISLICIVGIFTLGIFSTHSIYISIIQIFNSLIYATKELMPTIFIISIITAMSNVLVVVGINKELVSPFKKIIKSYWMCYWIIGIVMMTLSWFFWPSPAVALIGALFLPIAKKVGLPPIGAAVAMNLFGHGIALSSDFIIQGAPKLTADAAGIGVSSVMSASIPLTIVMGIVTTVTAFYMLRKDIKNNKLNTSFNKEEETYEEKNVISSNIFRKILTILIIAIFLGDIIIMYMYKLQGGDATALIGGTSLFILSFISIIAYGKKSLENITAHIVEGLQFGFKVFGVVIPIAAFFYLGDSAFIEIFGKVLPQSSHGIVNDLGMALSNIVPLNPLLASGTLTAVGAITGLDGSGFSGISLVGSVAKLFSTAIGGGIATLTALGQIAGIWVGGGTIIPWAVIPVAAICKVDAFELARRNLKPVIIGLLVTTLCAAFLI</sequence>
<name>B9DZA3_CLOK1</name>
<reference evidence="3" key="1">
    <citation type="submission" date="2005-09" db="EMBL/GenBank/DDBJ databases">
        <title>Complete genome sequence of Clostridium kluyveri and comparative genomics of Clostridia species.</title>
        <authorList>
            <person name="Inui M."/>
            <person name="Nonaka H."/>
            <person name="Shinoda Y."/>
            <person name="Ikenaga Y."/>
            <person name="Abe M."/>
            <person name="Naito K."/>
            <person name="Vertes A.A."/>
            <person name="Yukawa H."/>
        </authorList>
    </citation>
    <scope>NUCLEOTIDE SEQUENCE [LARGE SCALE GENOMIC DNA]</scope>
    <source>
        <strain evidence="3">NBRC 12016</strain>
    </source>
</reference>
<feature type="transmembrane region" description="Helical" evidence="1">
    <location>
        <begin position="247"/>
        <end position="267"/>
    </location>
</feature>
<keyword evidence="1" id="KW-0472">Membrane</keyword>
<gene>
    <name evidence="2" type="ordered locus">CKR_0527</name>
</gene>
<dbReference type="Proteomes" id="UP000007969">
    <property type="component" value="Chromosome"/>
</dbReference>
<feature type="transmembrane region" description="Helical" evidence="1">
    <location>
        <begin position="193"/>
        <end position="213"/>
    </location>
</feature>
<protein>
    <recommendedName>
        <fullName evidence="4">Transporter</fullName>
    </recommendedName>
</protein>
<feature type="transmembrane region" description="Helical" evidence="1">
    <location>
        <begin position="273"/>
        <end position="294"/>
    </location>
</feature>
<feature type="transmembrane region" description="Helical" evidence="1">
    <location>
        <begin position="315"/>
        <end position="334"/>
    </location>
</feature>
<dbReference type="EMBL" id="AP009049">
    <property type="protein sequence ID" value="BAH05578.1"/>
    <property type="molecule type" value="Genomic_DNA"/>
</dbReference>